<dbReference type="KEGG" id="gsb:GSUB_04910"/>
<evidence type="ECO:0000313" key="3">
    <source>
        <dbReference type="Proteomes" id="UP000035036"/>
    </source>
</evidence>
<accession>A0A0B5FD22</accession>
<protein>
    <submittedName>
        <fullName evidence="2">Uncharacterized protein</fullName>
    </submittedName>
</protein>
<organism evidence="2 3">
    <name type="scientific">Geoalkalibacter subterraneus</name>
    <dbReference type="NCBI Taxonomy" id="483547"/>
    <lineage>
        <taxon>Bacteria</taxon>
        <taxon>Pseudomonadati</taxon>
        <taxon>Thermodesulfobacteriota</taxon>
        <taxon>Desulfuromonadia</taxon>
        <taxon>Desulfuromonadales</taxon>
        <taxon>Geoalkalibacteraceae</taxon>
        <taxon>Geoalkalibacter</taxon>
    </lineage>
</organism>
<dbReference type="AlphaFoldDB" id="A0A0B5FD22"/>
<dbReference type="STRING" id="483547.GSUB_04910"/>
<feature type="chain" id="PRO_5002101648" evidence="1">
    <location>
        <begin position="29"/>
        <end position="121"/>
    </location>
</feature>
<sequence length="121" mass="13239">MDFMFRLSAKIIALLILVLLSLSGSALAADRAAALKDYDAGRVYVGQYPADGLFMRRSVKKAYAPHHALARLDQVHCPEAHRSLAEHGRWQGNLNVNGSCGDPADPAVWVVGNYLNFMTGR</sequence>
<dbReference type="Proteomes" id="UP000035036">
    <property type="component" value="Chromosome"/>
</dbReference>
<dbReference type="EMBL" id="CP010311">
    <property type="protein sequence ID" value="AJF06032.1"/>
    <property type="molecule type" value="Genomic_DNA"/>
</dbReference>
<keyword evidence="1" id="KW-0732">Signal</keyword>
<evidence type="ECO:0000313" key="2">
    <source>
        <dbReference type="EMBL" id="AJF06032.1"/>
    </source>
</evidence>
<dbReference type="HOGENOM" id="CLU_2034741_0_0_7"/>
<name>A0A0B5FD22_9BACT</name>
<keyword evidence="3" id="KW-1185">Reference proteome</keyword>
<evidence type="ECO:0000256" key="1">
    <source>
        <dbReference type="SAM" id="SignalP"/>
    </source>
</evidence>
<gene>
    <name evidence="2" type="ORF">GSUB_04910</name>
</gene>
<proteinExistence type="predicted"/>
<reference evidence="2 3" key="1">
    <citation type="journal article" date="2015" name="Genome Announc.">
        <title>Genomes of Geoalkalibacter ferrihydriticus Z-0531T and Geoalkalibacter subterraneus Red1T, Two Haloalkaliphilic Metal-Reducing Deltaproteobacteria.</title>
        <authorList>
            <person name="Badalamenti J.P."/>
            <person name="Krajmalnik-Brown R."/>
            <person name="Torres C.I."/>
            <person name="Bond D.R."/>
        </authorList>
    </citation>
    <scope>NUCLEOTIDE SEQUENCE [LARGE SCALE GENOMIC DNA]</scope>
    <source>
        <strain evidence="2 3">Red1</strain>
    </source>
</reference>
<feature type="signal peptide" evidence="1">
    <location>
        <begin position="1"/>
        <end position="28"/>
    </location>
</feature>